<keyword evidence="2" id="KW-1133">Transmembrane helix</keyword>
<dbReference type="InterPro" id="IPR014600">
    <property type="entry name" value="UCP035905_mem"/>
</dbReference>
<feature type="transmembrane region" description="Helical" evidence="2">
    <location>
        <begin position="671"/>
        <end position="689"/>
    </location>
</feature>
<feature type="transmembrane region" description="Helical" evidence="2">
    <location>
        <begin position="145"/>
        <end position="162"/>
    </location>
</feature>
<feature type="transmembrane region" description="Helical" evidence="2">
    <location>
        <begin position="863"/>
        <end position="881"/>
    </location>
</feature>
<feature type="transmembrane region" description="Helical" evidence="2">
    <location>
        <begin position="773"/>
        <end position="790"/>
    </location>
</feature>
<dbReference type="STRING" id="81569.RUM4293_02068"/>
<gene>
    <name evidence="3" type="ORF">RUA4292_04400</name>
</gene>
<feature type="transmembrane region" description="Helical" evidence="2">
    <location>
        <begin position="6"/>
        <end position="24"/>
    </location>
</feature>
<feature type="transmembrane region" description="Helical" evidence="2">
    <location>
        <begin position="253"/>
        <end position="269"/>
    </location>
</feature>
<feature type="transmembrane region" description="Helical" evidence="2">
    <location>
        <begin position="439"/>
        <end position="457"/>
    </location>
</feature>
<keyword evidence="2" id="KW-0472">Membrane</keyword>
<feature type="transmembrane region" description="Helical" evidence="2">
    <location>
        <begin position="202"/>
        <end position="222"/>
    </location>
</feature>
<feature type="transmembrane region" description="Helical" evidence="2">
    <location>
        <begin position="634"/>
        <end position="659"/>
    </location>
</feature>
<feature type="transmembrane region" description="Helical" evidence="2">
    <location>
        <begin position="174"/>
        <end position="196"/>
    </location>
</feature>
<evidence type="ECO:0000313" key="3">
    <source>
        <dbReference type="EMBL" id="CUH50194.1"/>
    </source>
</evidence>
<organism evidence="3 4">
    <name type="scientific">Ruegeria atlantica</name>
    <dbReference type="NCBI Taxonomy" id="81569"/>
    <lineage>
        <taxon>Bacteria</taxon>
        <taxon>Pseudomonadati</taxon>
        <taxon>Pseudomonadota</taxon>
        <taxon>Alphaproteobacteria</taxon>
        <taxon>Rhodobacterales</taxon>
        <taxon>Roseobacteraceae</taxon>
        <taxon>Ruegeria</taxon>
    </lineage>
</organism>
<accession>A0A0P1EIG7</accession>
<dbReference type="EMBL" id="CYPU01000072">
    <property type="protein sequence ID" value="CUH50194.1"/>
    <property type="molecule type" value="Genomic_DNA"/>
</dbReference>
<evidence type="ECO:0000313" key="4">
    <source>
        <dbReference type="Proteomes" id="UP000050783"/>
    </source>
</evidence>
<dbReference type="PIRSF" id="PIRSF035905">
    <property type="entry name" value="UCP035905_mp"/>
    <property type="match status" value="1"/>
</dbReference>
<feature type="transmembrane region" description="Helical" evidence="2">
    <location>
        <begin position="113"/>
        <end position="133"/>
    </location>
</feature>
<feature type="transmembrane region" description="Helical" evidence="2">
    <location>
        <begin position="303"/>
        <end position="324"/>
    </location>
</feature>
<dbReference type="PANTHER" id="PTHR38434:SF1">
    <property type="entry name" value="BLL2549 PROTEIN"/>
    <property type="match status" value="1"/>
</dbReference>
<feature type="transmembrane region" description="Helical" evidence="2">
    <location>
        <begin position="810"/>
        <end position="827"/>
    </location>
</feature>
<feature type="transmembrane region" description="Helical" evidence="2">
    <location>
        <begin position="401"/>
        <end position="419"/>
    </location>
</feature>
<feature type="transmembrane region" description="Helical" evidence="2">
    <location>
        <begin position="839"/>
        <end position="857"/>
    </location>
</feature>
<feature type="transmembrane region" description="Helical" evidence="2">
    <location>
        <begin position="740"/>
        <end position="761"/>
    </location>
</feature>
<dbReference type="Proteomes" id="UP000050783">
    <property type="component" value="Unassembled WGS sequence"/>
</dbReference>
<keyword evidence="2" id="KW-0812">Transmembrane</keyword>
<feature type="transmembrane region" description="Helical" evidence="2">
    <location>
        <begin position="579"/>
        <end position="598"/>
    </location>
</feature>
<feature type="transmembrane region" description="Helical" evidence="2">
    <location>
        <begin position="374"/>
        <end position="392"/>
    </location>
</feature>
<feature type="transmembrane region" description="Helical" evidence="2">
    <location>
        <begin position="701"/>
        <end position="720"/>
    </location>
</feature>
<dbReference type="Pfam" id="PF10101">
    <property type="entry name" value="DUF2339"/>
    <property type="match status" value="1"/>
</dbReference>
<dbReference type="AlphaFoldDB" id="A0A0P1EIG7"/>
<dbReference type="InterPro" id="IPR019286">
    <property type="entry name" value="DUF2339_TM"/>
</dbReference>
<dbReference type="OrthoDB" id="5422830at2"/>
<sequence length="899" mass="95882">MESLLVLVGLIVLAVPVAILVLLVSQVRLRRRVEQLEQQIRTLGGDLPTPETVPESTQARDKKSSLWPAIKTEPPEVETKEGTSAPEPQKIPLPETAKDDRIAALSAWLRENWFYAVSALSLALAGVFLVQYGVESGLLSPTMRVIAALMFGVTLIGAGEVIRRKYGDDESSSTAYLPSVFSGAGLVTLFGGLLAARQLYDLIGPEAALIAMIAVALVGLVLGLFHGPLLAAVGLIGAFASPFVVGGTPTDPGWLYGYFFVIAVLGLGIDTVRRWAWISLLTLVGAYSACLLLVLSAPATEPGYLVGVTALAVIAIVIPVRRIWPDHEGRMISEIIATKNGLQWPEFPTRLAFGAMSVSAVVLAIHWPDSAAEFWLGVMLLAGLTLGLPTWASQARALQDLTILPAAGLTWFVLIQGWDNGSVARRFAETYAETAEADFPWVVTLLVALGALISGLAAWRSFRATEYRAVWACGAAVLAPVMAIALELGWHPAEVIGAYPWALHAVALAVMMVVLAGRFARIDGENRLRAALVTLSALSCLTFACVIVLSSAALTIAFVALIVAAAVLDRRFNLPPMGWFIWAGVFTVTLRLVLNPGLDWANSAPVAEMALVYAAAAVGFLAAWAILRALNRPVIALLLESAAWATAGILLSLLLLRWLEGFGNGGAHDSHWGLGLLSLIWLLLACAQVRRFELGGKLNYARYGLALFFAAHGVVRLTQALTEANPLLNAQADPVLGVPILNTLAVAYLLPAIVLALSAAWLPALHPRWKQGCFGLAAALGAIWLGLTIRHVWQGASGMYEGNGVTQPELYTYTMALLLIGAGLFYQSLARRSDMMRKAGLVVIGLAVAKVFLVDIAGLGGLIRVFSLLALGLALAGLAWLNRWATLRHSPHGAEPLDH</sequence>
<feature type="transmembrane region" description="Helical" evidence="2">
    <location>
        <begin position="555"/>
        <end position="572"/>
    </location>
</feature>
<feature type="transmembrane region" description="Helical" evidence="2">
    <location>
        <begin position="229"/>
        <end position="247"/>
    </location>
</feature>
<name>A0A0P1EIG7_9RHOB</name>
<protein>
    <submittedName>
        <fullName evidence="3">Putative membrane protein</fullName>
    </submittedName>
</protein>
<evidence type="ECO:0000256" key="1">
    <source>
        <dbReference type="SAM" id="MobiDB-lite"/>
    </source>
</evidence>
<dbReference type="GeneID" id="55495524"/>
<feature type="transmembrane region" description="Helical" evidence="2">
    <location>
        <begin position="276"/>
        <end position="297"/>
    </location>
</feature>
<feature type="transmembrane region" description="Helical" evidence="2">
    <location>
        <begin position="496"/>
        <end position="516"/>
    </location>
</feature>
<feature type="region of interest" description="Disordered" evidence="1">
    <location>
        <begin position="44"/>
        <end position="93"/>
    </location>
</feature>
<dbReference type="RefSeq" id="WP_058279503.1">
    <property type="nucleotide sequence ID" value="NZ_CYPU01000072.1"/>
</dbReference>
<reference evidence="3 4" key="1">
    <citation type="submission" date="2015-09" db="EMBL/GenBank/DDBJ databases">
        <authorList>
            <consortium name="Swine Surveillance"/>
        </authorList>
    </citation>
    <scope>NUCLEOTIDE SEQUENCE [LARGE SCALE GENOMIC DNA]</scope>
    <source>
        <strain evidence="3 4">CECT 4292</strain>
    </source>
</reference>
<feature type="transmembrane region" description="Helical" evidence="2">
    <location>
        <begin position="351"/>
        <end position="368"/>
    </location>
</feature>
<feature type="transmembrane region" description="Helical" evidence="2">
    <location>
        <begin position="528"/>
        <end position="549"/>
    </location>
</feature>
<proteinExistence type="predicted"/>
<feature type="transmembrane region" description="Helical" evidence="2">
    <location>
        <begin position="610"/>
        <end position="627"/>
    </location>
</feature>
<dbReference type="PANTHER" id="PTHR38434">
    <property type="entry name" value="BLL2549 PROTEIN"/>
    <property type="match status" value="1"/>
</dbReference>
<evidence type="ECO:0000256" key="2">
    <source>
        <dbReference type="SAM" id="Phobius"/>
    </source>
</evidence>
<feature type="transmembrane region" description="Helical" evidence="2">
    <location>
        <begin position="469"/>
        <end position="490"/>
    </location>
</feature>